<protein>
    <recommendedName>
        <fullName evidence="8">Protein kinase domain-containing protein</fullName>
    </recommendedName>
</protein>
<dbReference type="Gene3D" id="1.20.120.1750">
    <property type="match status" value="1"/>
</dbReference>
<accession>A0A843UE06</accession>
<dbReference type="GO" id="GO:0005524">
    <property type="term" value="F:ATP binding"/>
    <property type="evidence" value="ECO:0007669"/>
    <property type="project" value="UniProtKB-KW"/>
</dbReference>
<evidence type="ECO:0000256" key="5">
    <source>
        <dbReference type="ARBA" id="ARBA00022840"/>
    </source>
</evidence>
<reference evidence="6" key="1">
    <citation type="submission" date="2017-07" db="EMBL/GenBank/DDBJ databases">
        <title>Taro Niue Genome Assembly and Annotation.</title>
        <authorList>
            <person name="Atibalentja N."/>
            <person name="Keating K."/>
            <person name="Fields C.J."/>
        </authorList>
    </citation>
    <scope>NUCLEOTIDE SEQUENCE</scope>
    <source>
        <strain evidence="6">Niue_2</strain>
        <tissue evidence="6">Leaf</tissue>
    </source>
</reference>
<dbReference type="Proteomes" id="UP000652761">
    <property type="component" value="Unassembled WGS sequence"/>
</dbReference>
<dbReference type="GO" id="GO:0005634">
    <property type="term" value="C:nucleus"/>
    <property type="evidence" value="ECO:0007669"/>
    <property type="project" value="TreeGrafter"/>
</dbReference>
<dbReference type="OrthoDB" id="10009520at2759"/>
<keyword evidence="5" id="KW-0067">ATP-binding</keyword>
<dbReference type="AlphaFoldDB" id="A0A843UE06"/>
<evidence type="ECO:0000313" key="7">
    <source>
        <dbReference type="Proteomes" id="UP000652761"/>
    </source>
</evidence>
<dbReference type="PANTHER" id="PTHR45646:SF11">
    <property type="entry name" value="SERINE_THREONINE-PROTEIN KINASE DOA"/>
    <property type="match status" value="1"/>
</dbReference>
<gene>
    <name evidence="6" type="ORF">Taro_014108</name>
</gene>
<dbReference type="PANTHER" id="PTHR45646">
    <property type="entry name" value="SERINE/THREONINE-PROTEIN KINASE DOA-RELATED"/>
    <property type="match status" value="1"/>
</dbReference>
<evidence type="ECO:0000256" key="2">
    <source>
        <dbReference type="ARBA" id="ARBA00022679"/>
    </source>
</evidence>
<dbReference type="InterPro" id="IPR011009">
    <property type="entry name" value="Kinase-like_dom_sf"/>
</dbReference>
<evidence type="ECO:0000256" key="1">
    <source>
        <dbReference type="ARBA" id="ARBA00022527"/>
    </source>
</evidence>
<keyword evidence="7" id="KW-1185">Reference proteome</keyword>
<keyword evidence="2" id="KW-0808">Transferase</keyword>
<keyword evidence="3" id="KW-0547">Nucleotide-binding</keyword>
<dbReference type="InterPro" id="IPR051175">
    <property type="entry name" value="CLK_kinases"/>
</dbReference>
<dbReference type="Gene3D" id="1.10.510.10">
    <property type="entry name" value="Transferase(Phosphotransferase) domain 1"/>
    <property type="match status" value="1"/>
</dbReference>
<evidence type="ECO:0008006" key="8">
    <source>
        <dbReference type="Google" id="ProtNLM"/>
    </source>
</evidence>
<comment type="caution">
    <text evidence="6">The sequence shown here is derived from an EMBL/GenBank/DDBJ whole genome shotgun (WGS) entry which is preliminary data.</text>
</comment>
<name>A0A843UE06_COLES</name>
<dbReference type="GO" id="GO:0004674">
    <property type="term" value="F:protein serine/threonine kinase activity"/>
    <property type="evidence" value="ECO:0007669"/>
    <property type="project" value="UniProtKB-KW"/>
</dbReference>
<keyword evidence="4" id="KW-0418">Kinase</keyword>
<keyword evidence="1" id="KW-0723">Serine/threonine-protein kinase</keyword>
<evidence type="ECO:0000256" key="4">
    <source>
        <dbReference type="ARBA" id="ARBA00022777"/>
    </source>
</evidence>
<evidence type="ECO:0000313" key="6">
    <source>
        <dbReference type="EMBL" id="MQL81651.1"/>
    </source>
</evidence>
<dbReference type="EMBL" id="NMUH01000579">
    <property type="protein sequence ID" value="MQL81651.1"/>
    <property type="molecule type" value="Genomic_DNA"/>
</dbReference>
<proteinExistence type="predicted"/>
<dbReference type="SUPFAM" id="SSF56112">
    <property type="entry name" value="Protein kinase-like (PK-like)"/>
    <property type="match status" value="1"/>
</dbReference>
<evidence type="ECO:0000256" key="3">
    <source>
        <dbReference type="ARBA" id="ARBA00022741"/>
    </source>
</evidence>
<organism evidence="6 7">
    <name type="scientific">Colocasia esculenta</name>
    <name type="common">Wild taro</name>
    <name type="synonym">Arum esculentum</name>
    <dbReference type="NCBI Taxonomy" id="4460"/>
    <lineage>
        <taxon>Eukaryota</taxon>
        <taxon>Viridiplantae</taxon>
        <taxon>Streptophyta</taxon>
        <taxon>Embryophyta</taxon>
        <taxon>Tracheophyta</taxon>
        <taxon>Spermatophyta</taxon>
        <taxon>Magnoliopsida</taxon>
        <taxon>Liliopsida</taxon>
        <taxon>Araceae</taxon>
        <taxon>Aroideae</taxon>
        <taxon>Colocasieae</taxon>
        <taxon>Colocasia</taxon>
    </lineage>
</organism>
<sequence>MHFRCLPKSSAIKLIDFGSTAFENQDRSSIVSTRHYRAPEIILGEGEALFQTHENLEHLAMMERVLGPLPDHMIRKVKLCLGPWSDHGERTGGFYACNRYKAAKQEGVYDETERRREMAKNSLERYTHYYERWATNQLSRQKALSDLQNMQAVQLEKLSDKQSQLESQLKFITDAWLQIVECRRVLKWTFAYGFYLLENEYAKRTFFEYLQGLLAY</sequence>